<dbReference type="RefSeq" id="WP_167478079.1">
    <property type="nucleotide sequence ID" value="NZ_CP046172.1"/>
</dbReference>
<name>A0A6G9YRW9_9NOCA</name>
<dbReference type="KEGG" id="nah:F5544_40475"/>
<accession>A0A6G9YRW9</accession>
<protein>
    <submittedName>
        <fullName evidence="1">Uncharacterized protein</fullName>
    </submittedName>
</protein>
<dbReference type="Proteomes" id="UP000503540">
    <property type="component" value="Chromosome"/>
</dbReference>
<proteinExistence type="predicted"/>
<dbReference type="AlphaFoldDB" id="A0A6G9YRW9"/>
<reference evidence="1 2" key="1">
    <citation type="journal article" date="2019" name="ACS Chem. Biol.">
        <title>Identification and Mobilization of a Cryptic Antibiotic Biosynthesis Gene Locus from a Human-Pathogenic Nocardia Isolate.</title>
        <authorList>
            <person name="Herisse M."/>
            <person name="Ishida K."/>
            <person name="Porter J.L."/>
            <person name="Howden B."/>
            <person name="Hertweck C."/>
            <person name="Stinear T.P."/>
            <person name="Pidot S.J."/>
        </authorList>
    </citation>
    <scope>NUCLEOTIDE SEQUENCE [LARGE SCALE GENOMIC DNA]</scope>
    <source>
        <strain evidence="1 2">AUSMDU00012717</strain>
    </source>
</reference>
<organism evidence="1 2">
    <name type="scientific">Nocardia arthritidis</name>
    <dbReference type="NCBI Taxonomy" id="228602"/>
    <lineage>
        <taxon>Bacteria</taxon>
        <taxon>Bacillati</taxon>
        <taxon>Actinomycetota</taxon>
        <taxon>Actinomycetes</taxon>
        <taxon>Mycobacteriales</taxon>
        <taxon>Nocardiaceae</taxon>
        <taxon>Nocardia</taxon>
    </lineage>
</organism>
<keyword evidence="2" id="KW-1185">Reference proteome</keyword>
<gene>
    <name evidence="1" type="ORF">F5544_40475</name>
</gene>
<dbReference type="EMBL" id="CP046172">
    <property type="protein sequence ID" value="QIS15911.1"/>
    <property type="molecule type" value="Genomic_DNA"/>
</dbReference>
<evidence type="ECO:0000313" key="2">
    <source>
        <dbReference type="Proteomes" id="UP000503540"/>
    </source>
</evidence>
<sequence length="47" mass="5551">MGWWTVRPVRGFRSRRWISKPIYATRAIPGDDREAALTWMGKQLGIY</sequence>
<evidence type="ECO:0000313" key="1">
    <source>
        <dbReference type="EMBL" id="QIS15911.1"/>
    </source>
</evidence>